<evidence type="ECO:0000313" key="3">
    <source>
        <dbReference type="Proteomes" id="UP000004754"/>
    </source>
</evidence>
<dbReference type="AlphaFoldDB" id="E6MER9"/>
<organism evidence="2 3">
    <name type="scientific">Pseudoramibacter alactolyticus ATCC 23263</name>
    <dbReference type="NCBI Taxonomy" id="887929"/>
    <lineage>
        <taxon>Bacteria</taxon>
        <taxon>Bacillati</taxon>
        <taxon>Bacillota</taxon>
        <taxon>Clostridia</taxon>
        <taxon>Eubacteriales</taxon>
        <taxon>Eubacteriaceae</taxon>
        <taxon>Pseudoramibacter</taxon>
    </lineage>
</organism>
<dbReference type="GO" id="GO:0015562">
    <property type="term" value="F:efflux transmembrane transporter activity"/>
    <property type="evidence" value="ECO:0007669"/>
    <property type="project" value="TreeGrafter"/>
</dbReference>
<dbReference type="STRING" id="887929.HMP0721_0512"/>
<evidence type="ECO:0008006" key="4">
    <source>
        <dbReference type="Google" id="ProtNLM"/>
    </source>
</evidence>
<evidence type="ECO:0000256" key="1">
    <source>
        <dbReference type="SAM" id="Phobius"/>
    </source>
</evidence>
<accession>E6MER9</accession>
<evidence type="ECO:0000313" key="2">
    <source>
        <dbReference type="EMBL" id="EFV02417.1"/>
    </source>
</evidence>
<reference evidence="2 3" key="1">
    <citation type="submission" date="2010-12" db="EMBL/GenBank/DDBJ databases">
        <authorList>
            <person name="Muzny D."/>
            <person name="Qin X."/>
            <person name="Deng J."/>
            <person name="Jiang H."/>
            <person name="Liu Y."/>
            <person name="Qu J."/>
            <person name="Song X.-Z."/>
            <person name="Zhang L."/>
            <person name="Thornton R."/>
            <person name="Coyle M."/>
            <person name="Francisco L."/>
            <person name="Jackson L."/>
            <person name="Javaid M."/>
            <person name="Korchina V."/>
            <person name="Kovar C."/>
            <person name="Mata R."/>
            <person name="Mathew T."/>
            <person name="Ngo R."/>
            <person name="Nguyen L."/>
            <person name="Nguyen N."/>
            <person name="Okwuonu G."/>
            <person name="Ongeri F."/>
            <person name="Pham C."/>
            <person name="Simmons D."/>
            <person name="Wilczek-Boney K."/>
            <person name="Hale W."/>
            <person name="Jakkamsetti A."/>
            <person name="Pham P."/>
            <person name="Ruth R."/>
            <person name="San Lucas F."/>
            <person name="Warren J."/>
            <person name="Zhang J."/>
            <person name="Zhao Z."/>
            <person name="Zhou C."/>
            <person name="Zhu D."/>
            <person name="Lee S."/>
            <person name="Bess C."/>
            <person name="Blankenburg K."/>
            <person name="Forbes L."/>
            <person name="Fu Q."/>
            <person name="Gubbala S."/>
            <person name="Hirani K."/>
            <person name="Jayaseelan J.C."/>
            <person name="Lara F."/>
            <person name="Munidasa M."/>
            <person name="Palculict T."/>
            <person name="Patil S."/>
            <person name="Pu L.-L."/>
            <person name="Saada N."/>
            <person name="Tang L."/>
            <person name="Weissenberger G."/>
            <person name="Zhu Y."/>
            <person name="Hemphill L."/>
            <person name="Shang Y."/>
            <person name="Youmans B."/>
            <person name="Ayvaz T."/>
            <person name="Ross M."/>
            <person name="Santibanez J."/>
            <person name="Aqrawi P."/>
            <person name="Gross S."/>
            <person name="Joshi V."/>
            <person name="Fowler G."/>
            <person name="Nazareth L."/>
            <person name="Reid J."/>
            <person name="Worley K."/>
            <person name="Petrosino J."/>
            <person name="Highlander S."/>
            <person name="Gibbs R."/>
        </authorList>
    </citation>
    <scope>NUCLEOTIDE SEQUENCE [LARGE SCALE GENOMIC DNA]</scope>
    <source>
        <strain evidence="2 3">ATCC 23263</strain>
    </source>
</reference>
<dbReference type="GO" id="GO:1990281">
    <property type="term" value="C:efflux pump complex"/>
    <property type="evidence" value="ECO:0007669"/>
    <property type="project" value="TreeGrafter"/>
</dbReference>
<keyword evidence="3" id="KW-1185">Reference proteome</keyword>
<gene>
    <name evidence="2" type="ORF">HMP0721_0512</name>
</gene>
<feature type="transmembrane region" description="Helical" evidence="1">
    <location>
        <begin position="20"/>
        <end position="39"/>
    </location>
</feature>
<comment type="caution">
    <text evidence="2">The sequence shown here is derived from an EMBL/GenBank/DDBJ whole genome shotgun (WGS) entry which is preliminary data.</text>
</comment>
<dbReference type="PANTHER" id="PTHR30469">
    <property type="entry name" value="MULTIDRUG RESISTANCE PROTEIN MDTA"/>
    <property type="match status" value="1"/>
</dbReference>
<dbReference type="HOGENOM" id="CLU_843974_0_0_9"/>
<dbReference type="PANTHER" id="PTHR30469:SF33">
    <property type="entry name" value="SLR1207 PROTEIN"/>
    <property type="match status" value="1"/>
</dbReference>
<sequence length="328" mass="35252">MSLKSKISAHVRIIPKNKKWLIIFILILLAAIIGGRALYSKQHPKLTSVKATSLRRTNLTRTITADGYVASQTTRQVSDTSGQQVQYIDVSLNNNVSRGTRLCTLYNAETRRTTGIYAPIAGTITHIGAVKGAPANGELFTIQNTGNLKVIMQIKQADIASVTTGKAVTITAEGTNRQHYRGVVASISPAAEGSESIGSAATANSNNDTAGATAKDSSAIFEASANINRPTDGLRIGMKTHQEIIVATHQNVLSVPFDAITKNEKNADELFYATKKKDGTAVVHALPVTLGLQSDSQIEVQSDRLRDNMLIILNPAKLSDGQRVRIQH</sequence>
<dbReference type="eggNOG" id="COG0845">
    <property type="taxonomic scope" value="Bacteria"/>
</dbReference>
<proteinExistence type="predicted"/>
<keyword evidence="1" id="KW-1133">Transmembrane helix</keyword>
<keyword evidence="1" id="KW-0812">Transmembrane</keyword>
<dbReference type="OrthoDB" id="1777386at2"/>
<dbReference type="Proteomes" id="UP000004754">
    <property type="component" value="Unassembled WGS sequence"/>
</dbReference>
<name>E6MER9_9FIRM</name>
<dbReference type="EMBL" id="AEQN01000008">
    <property type="protein sequence ID" value="EFV02417.1"/>
    <property type="molecule type" value="Genomic_DNA"/>
</dbReference>
<protein>
    <recommendedName>
        <fullName evidence="4">Efflux transporter, RND family, MFP subunit</fullName>
    </recommendedName>
</protein>
<dbReference type="Gene3D" id="2.40.30.170">
    <property type="match status" value="1"/>
</dbReference>
<keyword evidence="1" id="KW-0472">Membrane</keyword>